<feature type="compositionally biased region" description="Basic residues" evidence="1">
    <location>
        <begin position="221"/>
        <end position="230"/>
    </location>
</feature>
<reference evidence="2 3" key="1">
    <citation type="submission" date="2016-10" db="EMBL/GenBank/DDBJ databases">
        <authorList>
            <person name="de Groot N.N."/>
        </authorList>
    </citation>
    <scope>NUCLEOTIDE SEQUENCE [LARGE SCALE GENOMIC DNA]</scope>
    <source>
        <strain evidence="2 3">DSM 25186</strain>
    </source>
</reference>
<protein>
    <submittedName>
        <fullName evidence="2">Uncharacterized protein</fullName>
    </submittedName>
</protein>
<accession>A0A1G9NIE3</accession>
<keyword evidence="3" id="KW-1185">Reference proteome</keyword>
<evidence type="ECO:0000313" key="3">
    <source>
        <dbReference type="Proteomes" id="UP000198510"/>
    </source>
</evidence>
<evidence type="ECO:0000313" key="2">
    <source>
        <dbReference type="EMBL" id="SDL86376.1"/>
    </source>
</evidence>
<feature type="region of interest" description="Disordered" evidence="1">
    <location>
        <begin position="221"/>
        <end position="241"/>
    </location>
</feature>
<proteinExistence type="predicted"/>
<name>A0A1G9NIE3_9BACT</name>
<dbReference type="EMBL" id="FNFO01000008">
    <property type="protein sequence ID" value="SDL86376.1"/>
    <property type="molecule type" value="Genomic_DNA"/>
</dbReference>
<dbReference type="AlphaFoldDB" id="A0A1G9NIE3"/>
<evidence type="ECO:0000256" key="1">
    <source>
        <dbReference type="SAM" id="MobiDB-lite"/>
    </source>
</evidence>
<sequence length="241" mass="28575">MDNQEIYDLYVLQSKNVRRLKQVQKSLIKDINFYMQKNDSFQVEIKTKLLALLYCTISEAQFIQILHTPSGFSYTEITQIKNQRSITESWKLMIDLAMGKVGNWQDNDDLSSRRNKLHEIIKTYIEEPHGIRNKIAHGQWIHALNSNNTKENEEITQKISNLNVIDLTIWSEVHQYLALIIRDLVQSPQIGHHNNYWVNLVDLEQYLEESKDWTIEKRKERLKKKKKQHPTKPICKRADCD</sequence>
<organism evidence="2 3">
    <name type="scientific">Catalinimonas alkaloidigena</name>
    <dbReference type="NCBI Taxonomy" id="1075417"/>
    <lineage>
        <taxon>Bacteria</taxon>
        <taxon>Pseudomonadati</taxon>
        <taxon>Bacteroidota</taxon>
        <taxon>Cytophagia</taxon>
        <taxon>Cytophagales</taxon>
        <taxon>Catalimonadaceae</taxon>
        <taxon>Catalinimonas</taxon>
    </lineage>
</organism>
<gene>
    <name evidence="2" type="ORF">SAMN05421823_108309</name>
</gene>
<dbReference type="Proteomes" id="UP000198510">
    <property type="component" value="Unassembled WGS sequence"/>
</dbReference>
<dbReference type="OrthoDB" id="3035407at2"/>